<evidence type="ECO:0000313" key="2">
    <source>
        <dbReference type="Proteomes" id="UP000076532"/>
    </source>
</evidence>
<name>A0A166CJK7_9AGAM</name>
<gene>
    <name evidence="1" type="ORF">FIBSPDRAFT_982026</name>
</gene>
<evidence type="ECO:0000313" key="1">
    <source>
        <dbReference type="EMBL" id="KZP13719.1"/>
    </source>
</evidence>
<dbReference type="Proteomes" id="UP000076532">
    <property type="component" value="Unassembled WGS sequence"/>
</dbReference>
<dbReference type="AlphaFoldDB" id="A0A166CJK7"/>
<dbReference type="OrthoDB" id="3203373at2759"/>
<sequence length="199" mass="22156">MPSGCLPVVMPTLQFLHVCNHNERRSIKIPPIHAGALVVLSLEGRLRTGSIENSLPSLRHLILFGDRPTLDKMSRAFPAIERLTCPFLPEYNIDHVLAAIGLGSNDRDGNDGVISAGHCSELHWPRLHTIAASTSKSMLEGGMLRYRISDLQAAGHPIRKLMLPNILHAHTDAKAMAELRKVVEVKDFCLDWPTPFDWY</sequence>
<protein>
    <submittedName>
        <fullName evidence="1">Uncharacterized protein</fullName>
    </submittedName>
</protein>
<proteinExistence type="predicted"/>
<dbReference type="EMBL" id="KV417628">
    <property type="protein sequence ID" value="KZP13719.1"/>
    <property type="molecule type" value="Genomic_DNA"/>
</dbReference>
<keyword evidence="2" id="KW-1185">Reference proteome</keyword>
<reference evidence="1 2" key="1">
    <citation type="journal article" date="2016" name="Mol. Biol. Evol.">
        <title>Comparative Genomics of Early-Diverging Mushroom-Forming Fungi Provides Insights into the Origins of Lignocellulose Decay Capabilities.</title>
        <authorList>
            <person name="Nagy L.G."/>
            <person name="Riley R."/>
            <person name="Tritt A."/>
            <person name="Adam C."/>
            <person name="Daum C."/>
            <person name="Floudas D."/>
            <person name="Sun H."/>
            <person name="Yadav J.S."/>
            <person name="Pangilinan J."/>
            <person name="Larsson K.H."/>
            <person name="Matsuura K."/>
            <person name="Barry K."/>
            <person name="Labutti K."/>
            <person name="Kuo R."/>
            <person name="Ohm R.A."/>
            <person name="Bhattacharya S.S."/>
            <person name="Shirouzu T."/>
            <person name="Yoshinaga Y."/>
            <person name="Martin F.M."/>
            <person name="Grigoriev I.V."/>
            <person name="Hibbett D.S."/>
        </authorList>
    </citation>
    <scope>NUCLEOTIDE SEQUENCE [LARGE SCALE GENOMIC DNA]</scope>
    <source>
        <strain evidence="1 2">CBS 109695</strain>
    </source>
</reference>
<accession>A0A166CJK7</accession>
<organism evidence="1 2">
    <name type="scientific">Athelia psychrophila</name>
    <dbReference type="NCBI Taxonomy" id="1759441"/>
    <lineage>
        <taxon>Eukaryota</taxon>
        <taxon>Fungi</taxon>
        <taxon>Dikarya</taxon>
        <taxon>Basidiomycota</taxon>
        <taxon>Agaricomycotina</taxon>
        <taxon>Agaricomycetes</taxon>
        <taxon>Agaricomycetidae</taxon>
        <taxon>Atheliales</taxon>
        <taxon>Atheliaceae</taxon>
        <taxon>Athelia</taxon>
    </lineage>
</organism>